<dbReference type="OrthoDB" id="2187482at2759"/>
<evidence type="ECO:0000313" key="2">
    <source>
        <dbReference type="Proteomes" id="UP000002872"/>
    </source>
</evidence>
<keyword evidence="2" id="KW-1185">Reference proteome</keyword>
<dbReference type="InterPro" id="IPR011993">
    <property type="entry name" value="PH-like_dom_sf"/>
</dbReference>
<evidence type="ECO:0008006" key="3">
    <source>
        <dbReference type="Google" id="ProtNLM"/>
    </source>
</evidence>
<dbReference type="OMA" id="QESGWTE"/>
<dbReference type="InParanoid" id="I3EGF5"/>
<sequence length="162" mass="18087">MNNNTDGKDTLLNKMKKAKSFFDTVPTEKKPLLPQEIKLKEPEKTVSSPAKPAVPEQPLLFSAHGTLYKKHEAKWVEISPGQIQGKPLPNKRVQLLFVLNNTRIVLNLLILDISHIKITGSTVVFTGLDENKQPCTGCVRISEKDAQAIEETIKEEQKSSCI</sequence>
<evidence type="ECO:0000313" key="1">
    <source>
        <dbReference type="EMBL" id="EIJ88302.1"/>
    </source>
</evidence>
<proteinExistence type="predicted"/>
<dbReference type="Gene3D" id="2.30.29.30">
    <property type="entry name" value="Pleckstrin-homology domain (PH domain)/Phosphotyrosine-binding domain (PTB)"/>
    <property type="match status" value="1"/>
</dbReference>
<dbReference type="Proteomes" id="UP000002872">
    <property type="component" value="Unassembled WGS sequence"/>
</dbReference>
<dbReference type="EMBL" id="GL870879">
    <property type="protein sequence ID" value="EIJ88302.1"/>
    <property type="molecule type" value="Genomic_DNA"/>
</dbReference>
<protein>
    <recommendedName>
        <fullName evidence="3">RanBD1 domain-containing protein</fullName>
    </recommendedName>
</protein>
<organism evidence="1 2">
    <name type="scientific">Nematocida parisii (strain ERTm3)</name>
    <name type="common">Nematode killer fungus</name>
    <dbReference type="NCBI Taxonomy" id="935791"/>
    <lineage>
        <taxon>Eukaryota</taxon>
        <taxon>Fungi</taxon>
        <taxon>Fungi incertae sedis</taxon>
        <taxon>Microsporidia</taxon>
        <taxon>Nematocida</taxon>
    </lineage>
</organism>
<dbReference type="HOGENOM" id="CLU_1652633_0_0_1"/>
<accession>I3EGF5</accession>
<name>I3EGF5_NEMP3</name>
<dbReference type="AlphaFoldDB" id="I3EGF5"/>
<reference evidence="1" key="1">
    <citation type="submission" date="2011-01" db="EMBL/GenBank/DDBJ databases">
        <title>The Genome Sequence of Nematocida parisii strain ERTm3.</title>
        <authorList>
            <consortium name="The Broad Institute Genome Sequencing Platform"/>
            <consortium name="The Broad Institute Genome Sequencing Center for Infectious Disease"/>
            <person name="Cuomo C."/>
            <person name="Troemel E."/>
            <person name="Young S.K."/>
            <person name="Zeng Q."/>
            <person name="Gargeya S."/>
            <person name="Fitzgerald M."/>
            <person name="Haas B."/>
            <person name="Abouelleil A."/>
            <person name="Alvarado L."/>
            <person name="Arachchi H.M."/>
            <person name="Berlin A."/>
            <person name="Chapman S.B."/>
            <person name="Gearin G."/>
            <person name="Goldberg J."/>
            <person name="Griggs A."/>
            <person name="Gujja S."/>
            <person name="Hansen M."/>
            <person name="Heiman D."/>
            <person name="Howarth C."/>
            <person name="Larimer J."/>
            <person name="Lui A."/>
            <person name="MacDonald P.J.P."/>
            <person name="McCowen C."/>
            <person name="Montmayeur A."/>
            <person name="Murphy C."/>
            <person name="Neiman D."/>
            <person name="Pearson M."/>
            <person name="Priest M."/>
            <person name="Roberts A."/>
            <person name="Saif S."/>
            <person name="Shea T."/>
            <person name="Sisk P."/>
            <person name="Stolte C."/>
            <person name="Sykes S."/>
            <person name="Wortman J."/>
            <person name="Nusbaum C."/>
            <person name="Birren B."/>
        </authorList>
    </citation>
    <scope>NUCLEOTIDE SEQUENCE</scope>
    <source>
        <strain evidence="1">ERTm3</strain>
    </source>
</reference>
<dbReference type="VEuPathDB" id="MicrosporidiaDB:NEQG_01746"/>
<gene>
    <name evidence="1" type="ORF">NEQG_01746</name>
</gene>